<dbReference type="InterPro" id="IPR007492">
    <property type="entry name" value="LytTR_DNA-bd_dom"/>
</dbReference>
<sequence>MVTVRYKKLSSGKFSAYLDIYSNTVEGKGKRNYEFLKIYVGKDYSVPGTLITESDKDNLNYVKVHTADGIHLSSITTSEIDQKPNNSFKRIHKSYIVALKRIKKITGGQLVIDVGTLLPIGSTYRRQLLDYFN</sequence>
<gene>
    <name evidence="2" type="ORF">MuYL_0934</name>
</gene>
<keyword evidence="3" id="KW-1185">Reference proteome</keyword>
<evidence type="ECO:0000259" key="1">
    <source>
        <dbReference type="SMART" id="SM00850"/>
    </source>
</evidence>
<evidence type="ECO:0000313" key="3">
    <source>
        <dbReference type="Proteomes" id="UP000215002"/>
    </source>
</evidence>
<proteinExistence type="predicted"/>
<dbReference type="Proteomes" id="UP000215002">
    <property type="component" value="Chromosome"/>
</dbReference>
<dbReference type="Pfam" id="PF17293">
    <property type="entry name" value="Arm-DNA-bind_5"/>
    <property type="match status" value="1"/>
</dbReference>
<dbReference type="OrthoDB" id="892893at2"/>
<dbReference type="EMBL" id="CP022743">
    <property type="protein sequence ID" value="ASU32834.1"/>
    <property type="molecule type" value="Genomic_DNA"/>
</dbReference>
<dbReference type="InterPro" id="IPR035386">
    <property type="entry name" value="Arm-DNA-bind_5"/>
</dbReference>
<reference evidence="2 3" key="1">
    <citation type="submission" date="2017-08" db="EMBL/GenBank/DDBJ databases">
        <title>Complete genome sequence of Mucilaginibacter sp. strain BJC16-A31.</title>
        <authorList>
            <consortium name="Henan University of Science and Technology"/>
            <person name="You X."/>
        </authorList>
    </citation>
    <scope>NUCLEOTIDE SEQUENCE [LARGE SCALE GENOMIC DNA]</scope>
    <source>
        <strain evidence="2 3">BJC16-A31</strain>
    </source>
</reference>
<organism evidence="2 3">
    <name type="scientific">Mucilaginibacter xinganensis</name>
    <dbReference type="NCBI Taxonomy" id="1234841"/>
    <lineage>
        <taxon>Bacteria</taxon>
        <taxon>Pseudomonadati</taxon>
        <taxon>Bacteroidota</taxon>
        <taxon>Sphingobacteriia</taxon>
        <taxon>Sphingobacteriales</taxon>
        <taxon>Sphingobacteriaceae</taxon>
        <taxon>Mucilaginibacter</taxon>
    </lineage>
</organism>
<accession>A0A223NT29</accession>
<dbReference type="KEGG" id="muc:MuYL_0934"/>
<dbReference type="GO" id="GO:0003677">
    <property type="term" value="F:DNA binding"/>
    <property type="evidence" value="ECO:0007669"/>
    <property type="project" value="InterPro"/>
</dbReference>
<evidence type="ECO:0000313" key="2">
    <source>
        <dbReference type="EMBL" id="ASU32834.1"/>
    </source>
</evidence>
<dbReference type="AlphaFoldDB" id="A0A223NT29"/>
<dbReference type="Pfam" id="PF04397">
    <property type="entry name" value="LytTR"/>
    <property type="match status" value="1"/>
</dbReference>
<dbReference type="SMART" id="SM00850">
    <property type="entry name" value="LytTR"/>
    <property type="match status" value="1"/>
</dbReference>
<dbReference type="Gene3D" id="2.40.50.1020">
    <property type="entry name" value="LytTr DNA-binding domain"/>
    <property type="match status" value="1"/>
</dbReference>
<dbReference type="RefSeq" id="WP_094569378.1">
    <property type="nucleotide sequence ID" value="NZ_CP022743.1"/>
</dbReference>
<name>A0A223NT29_9SPHI</name>
<feature type="domain" description="HTH LytTR-type" evidence="1">
    <location>
        <begin position="41"/>
        <end position="133"/>
    </location>
</feature>
<protein>
    <submittedName>
        <fullName evidence="2">Site-specific recombinase XerD</fullName>
    </submittedName>
</protein>